<dbReference type="Gene3D" id="3.20.20.80">
    <property type="entry name" value="Glycosidases"/>
    <property type="match status" value="1"/>
</dbReference>
<dbReference type="PANTHER" id="PTHR10353:SF137">
    <property type="entry name" value="MYROSINASE 3-RELATED"/>
    <property type="match status" value="1"/>
</dbReference>
<keyword evidence="3" id="KW-0326">Glycosidase</keyword>
<dbReference type="Pfam" id="PF00232">
    <property type="entry name" value="Glyco_hydro_1"/>
    <property type="match status" value="1"/>
</dbReference>
<dbReference type="PANTHER" id="PTHR10353">
    <property type="entry name" value="GLYCOSYL HYDROLASE"/>
    <property type="match status" value="1"/>
</dbReference>
<accession>A0AAV1CZZ8</accession>
<dbReference type="Proteomes" id="UP001161247">
    <property type="component" value="Chromosome 3"/>
</dbReference>
<dbReference type="GO" id="GO:0008422">
    <property type="term" value="F:beta-glucosidase activity"/>
    <property type="evidence" value="ECO:0007669"/>
    <property type="project" value="TreeGrafter"/>
</dbReference>
<evidence type="ECO:0000256" key="1">
    <source>
        <dbReference type="ARBA" id="ARBA00010838"/>
    </source>
</evidence>
<sequence length="292" mass="33281">MEMLQMIPTIAGKIRKGINERGILYYNNLIDELRANGLTPAVTIFHWELPQALEEEYGGFLSPNVIQDYVDFANLCFQRFGDRVKLWITFNEPFTYSQFGYDNGIIAPGRCSPWVDPTCTGGDSGTEPYIVTHHQLLAHAEAVHLYRRRYQPHQKGIIGMSNVAIWMVPLTNSSQDGRASIRALDFMFGWFVNPIVYGDYPAEMRVLVGDRLPKFTPKQSRRLKGSYDFHGLNYYTALYASQLTSPPNTSYVRYITDGHVNLSASRNGKLIGQQARIGFICIHEEFIISYTM</sequence>
<dbReference type="AlphaFoldDB" id="A0AAV1CZZ8"/>
<evidence type="ECO:0000313" key="6">
    <source>
        <dbReference type="Proteomes" id="UP001161247"/>
    </source>
</evidence>
<keyword evidence="6" id="KW-1185">Reference proteome</keyword>
<evidence type="ECO:0000256" key="3">
    <source>
        <dbReference type="ARBA" id="ARBA00023295"/>
    </source>
</evidence>
<name>A0AAV1CZZ8_OLDCO</name>
<reference evidence="5" key="1">
    <citation type="submission" date="2023-03" db="EMBL/GenBank/DDBJ databases">
        <authorList>
            <person name="Julca I."/>
        </authorList>
    </citation>
    <scope>NUCLEOTIDE SEQUENCE</scope>
</reference>
<gene>
    <name evidence="5" type="ORF">OLC1_LOCUS10315</name>
</gene>
<dbReference type="SUPFAM" id="SSF51445">
    <property type="entry name" value="(Trans)glycosidases"/>
    <property type="match status" value="1"/>
</dbReference>
<dbReference type="GO" id="GO:0009821">
    <property type="term" value="P:alkaloid biosynthetic process"/>
    <property type="evidence" value="ECO:0007669"/>
    <property type="project" value="UniProtKB-ARBA"/>
</dbReference>
<dbReference type="InterPro" id="IPR017853">
    <property type="entry name" value="GH"/>
</dbReference>
<evidence type="ECO:0000256" key="2">
    <source>
        <dbReference type="ARBA" id="ARBA00022801"/>
    </source>
</evidence>
<dbReference type="EMBL" id="OX459120">
    <property type="protein sequence ID" value="CAI9100500.1"/>
    <property type="molecule type" value="Genomic_DNA"/>
</dbReference>
<dbReference type="InterPro" id="IPR001360">
    <property type="entry name" value="Glyco_hydro_1"/>
</dbReference>
<evidence type="ECO:0000256" key="4">
    <source>
        <dbReference type="RuleBase" id="RU003690"/>
    </source>
</evidence>
<protein>
    <submittedName>
        <fullName evidence="5">OLC1v1037616C1</fullName>
    </submittedName>
</protein>
<organism evidence="5 6">
    <name type="scientific">Oldenlandia corymbosa var. corymbosa</name>
    <dbReference type="NCBI Taxonomy" id="529605"/>
    <lineage>
        <taxon>Eukaryota</taxon>
        <taxon>Viridiplantae</taxon>
        <taxon>Streptophyta</taxon>
        <taxon>Embryophyta</taxon>
        <taxon>Tracheophyta</taxon>
        <taxon>Spermatophyta</taxon>
        <taxon>Magnoliopsida</taxon>
        <taxon>eudicotyledons</taxon>
        <taxon>Gunneridae</taxon>
        <taxon>Pentapetalae</taxon>
        <taxon>asterids</taxon>
        <taxon>lamiids</taxon>
        <taxon>Gentianales</taxon>
        <taxon>Rubiaceae</taxon>
        <taxon>Rubioideae</taxon>
        <taxon>Spermacoceae</taxon>
        <taxon>Hedyotis-Oldenlandia complex</taxon>
        <taxon>Oldenlandia</taxon>
    </lineage>
</organism>
<dbReference type="GO" id="GO:0005975">
    <property type="term" value="P:carbohydrate metabolic process"/>
    <property type="evidence" value="ECO:0007669"/>
    <property type="project" value="InterPro"/>
</dbReference>
<keyword evidence="2" id="KW-0378">Hydrolase</keyword>
<proteinExistence type="inferred from homology"/>
<comment type="similarity">
    <text evidence="1 4">Belongs to the glycosyl hydrolase 1 family.</text>
</comment>
<evidence type="ECO:0000313" key="5">
    <source>
        <dbReference type="EMBL" id="CAI9100500.1"/>
    </source>
</evidence>